<comment type="catalytic activity">
    <reaction evidence="3">
        <text>a nitrile + 2 H2O = a carboxylate + NH4(+)</text>
        <dbReference type="Rhea" id="RHEA:21724"/>
        <dbReference type="ChEBI" id="CHEBI:15377"/>
        <dbReference type="ChEBI" id="CHEBI:18379"/>
        <dbReference type="ChEBI" id="CHEBI:28938"/>
        <dbReference type="ChEBI" id="CHEBI:29067"/>
        <dbReference type="EC" id="3.5.5.1"/>
    </reaction>
</comment>
<feature type="domain" description="CN hydrolase" evidence="6">
    <location>
        <begin position="27"/>
        <end position="293"/>
    </location>
</feature>
<dbReference type="PROSITE" id="PS50263">
    <property type="entry name" value="CN_HYDROLASE"/>
    <property type="match status" value="1"/>
</dbReference>
<dbReference type="InterPro" id="IPR036526">
    <property type="entry name" value="C-N_Hydrolase_sf"/>
</dbReference>
<feature type="signal peptide" evidence="5">
    <location>
        <begin position="1"/>
        <end position="15"/>
    </location>
</feature>
<dbReference type="Pfam" id="PF00795">
    <property type="entry name" value="CN_hydrolase"/>
    <property type="match status" value="1"/>
</dbReference>
<comment type="caution">
    <text evidence="7">The sequence shown here is derived from an EMBL/GenBank/DDBJ whole genome shotgun (WGS) entry which is preliminary data.</text>
</comment>
<protein>
    <recommendedName>
        <fullName evidence="4">nitrilase</fullName>
        <ecNumber evidence="4">3.5.5.1</ecNumber>
    </recommendedName>
</protein>
<dbReference type="SUPFAM" id="SSF56317">
    <property type="entry name" value="Carbon-nitrogen hydrolase"/>
    <property type="match status" value="1"/>
</dbReference>
<evidence type="ECO:0000256" key="2">
    <source>
        <dbReference type="ARBA" id="ARBA00022801"/>
    </source>
</evidence>
<proteinExistence type="inferred from homology"/>
<dbReference type="InterPro" id="IPR044149">
    <property type="entry name" value="Nitrilases_CHs"/>
</dbReference>
<organism evidence="7 8">
    <name type="scientific">Monilinia laxa</name>
    <name type="common">Brown rot fungus</name>
    <name type="synonym">Sclerotinia laxa</name>
    <dbReference type="NCBI Taxonomy" id="61186"/>
    <lineage>
        <taxon>Eukaryota</taxon>
        <taxon>Fungi</taxon>
        <taxon>Dikarya</taxon>
        <taxon>Ascomycota</taxon>
        <taxon>Pezizomycotina</taxon>
        <taxon>Leotiomycetes</taxon>
        <taxon>Helotiales</taxon>
        <taxon>Sclerotiniaceae</taxon>
        <taxon>Monilinia</taxon>
    </lineage>
</organism>
<comment type="similarity">
    <text evidence="1">Belongs to the carbon-nitrogen hydrolase superfamily. Nitrilase family.</text>
</comment>
<dbReference type="Proteomes" id="UP000326757">
    <property type="component" value="Unassembled WGS sequence"/>
</dbReference>
<dbReference type="PANTHER" id="PTHR46044">
    <property type="entry name" value="NITRILASE"/>
    <property type="match status" value="1"/>
</dbReference>
<accession>A0A5N6JYV3</accession>
<dbReference type="OrthoDB" id="10250282at2759"/>
<evidence type="ECO:0000256" key="1">
    <source>
        <dbReference type="ARBA" id="ARBA00008129"/>
    </source>
</evidence>
<evidence type="ECO:0000313" key="7">
    <source>
        <dbReference type="EMBL" id="KAB8294318.1"/>
    </source>
</evidence>
<evidence type="ECO:0000256" key="4">
    <source>
        <dbReference type="ARBA" id="ARBA00039045"/>
    </source>
</evidence>
<gene>
    <name evidence="7" type="ORF">EYC80_009736</name>
</gene>
<dbReference type="EMBL" id="VIGI01000011">
    <property type="protein sequence ID" value="KAB8294318.1"/>
    <property type="molecule type" value="Genomic_DNA"/>
</dbReference>
<keyword evidence="5" id="KW-0732">Signal</keyword>
<dbReference type="AlphaFoldDB" id="A0A5N6JYV3"/>
<keyword evidence="8" id="KW-1185">Reference proteome</keyword>
<dbReference type="InterPro" id="IPR003010">
    <property type="entry name" value="C-N_Hydrolase"/>
</dbReference>
<dbReference type="EC" id="3.5.5.1" evidence="4"/>
<feature type="chain" id="PRO_5025042028" description="nitrilase" evidence="5">
    <location>
        <begin position="16"/>
        <end position="348"/>
    </location>
</feature>
<evidence type="ECO:0000259" key="6">
    <source>
        <dbReference type="PROSITE" id="PS50263"/>
    </source>
</evidence>
<evidence type="ECO:0000256" key="3">
    <source>
        <dbReference type="ARBA" id="ARBA00036406"/>
    </source>
</evidence>
<evidence type="ECO:0000256" key="5">
    <source>
        <dbReference type="SAM" id="SignalP"/>
    </source>
</evidence>
<reference evidence="7 8" key="1">
    <citation type="submission" date="2019-06" db="EMBL/GenBank/DDBJ databases">
        <title>Genome Sequence of the Brown Rot Fungal Pathogen Monilinia laxa.</title>
        <authorList>
            <person name="De Miccolis Angelini R.M."/>
            <person name="Landi L."/>
            <person name="Abate D."/>
            <person name="Pollastro S."/>
            <person name="Romanazzi G."/>
            <person name="Faretra F."/>
        </authorList>
    </citation>
    <scope>NUCLEOTIDE SEQUENCE [LARGE SCALE GENOMIC DNA]</scope>
    <source>
        <strain evidence="7 8">Mlax316</strain>
    </source>
</reference>
<sequence>MKSTFFLSLLGLGCASVIPRTPDYNNLTVAIVRAPPANWPTPVMNKDWTGHKFDLNATVAKAVKLIKEASTNQANLVVFPELWFPGYPKGMADNVTMADYLENYIDNSVVVGSPQWQSILDVAKSESIYVVLGFSHKTDGVLYMAQSLISPEGEAILIRHKLRPSGGERGIWSDGTPSEIKVVSTPYGRWGILECWEHFHPAMTFNAQAQYETLHIASNPYTPDANDPSAEGWESEEVNVGASRLYAVNANAPLIFSSVGNVRFIGADGLDLAVTPASTDFDAVPLIYQSFNTTGLKDAPTYDADGQQSWGVLNEIYTNFPSYIPKVEGNLVPRQRFPISDLLASVKN</sequence>
<dbReference type="PANTHER" id="PTHR46044:SF14">
    <property type="entry name" value="ARYLACETONITRILASE"/>
    <property type="match status" value="1"/>
</dbReference>
<evidence type="ECO:0000313" key="8">
    <source>
        <dbReference type="Proteomes" id="UP000326757"/>
    </source>
</evidence>
<name>A0A5N6JYV3_MONLA</name>
<dbReference type="GO" id="GO:0000257">
    <property type="term" value="F:nitrilase activity"/>
    <property type="evidence" value="ECO:0007669"/>
    <property type="project" value="UniProtKB-EC"/>
</dbReference>
<keyword evidence="2" id="KW-0378">Hydrolase</keyword>
<dbReference type="Gene3D" id="3.60.110.10">
    <property type="entry name" value="Carbon-nitrogen hydrolase"/>
    <property type="match status" value="1"/>
</dbReference>